<keyword evidence="2" id="KW-1185">Reference proteome</keyword>
<name>A0A9P7SZA1_9HYPO</name>
<evidence type="ECO:0000313" key="1">
    <source>
        <dbReference type="EMBL" id="KAG6013591.1"/>
    </source>
</evidence>
<organism evidence="1 2">
    <name type="scientific">Claviceps pusilla</name>
    <dbReference type="NCBI Taxonomy" id="123648"/>
    <lineage>
        <taxon>Eukaryota</taxon>
        <taxon>Fungi</taxon>
        <taxon>Dikarya</taxon>
        <taxon>Ascomycota</taxon>
        <taxon>Pezizomycotina</taxon>
        <taxon>Sordariomycetes</taxon>
        <taxon>Hypocreomycetidae</taxon>
        <taxon>Hypocreales</taxon>
        <taxon>Clavicipitaceae</taxon>
        <taxon>Claviceps</taxon>
    </lineage>
</organism>
<dbReference type="EMBL" id="SRPW01000571">
    <property type="protein sequence ID" value="KAG6013591.1"/>
    <property type="molecule type" value="Genomic_DNA"/>
</dbReference>
<feature type="non-terminal residue" evidence="1">
    <location>
        <position position="73"/>
    </location>
</feature>
<comment type="caution">
    <text evidence="1">The sequence shown here is derived from an EMBL/GenBank/DDBJ whole genome shotgun (WGS) entry which is preliminary data.</text>
</comment>
<sequence>GSCFVVQPALKGHHRGESWMPEWHGPKRQARPTRLGLQWQRLAREKVGAAPVHFPDAADIRRTMLHVDQVAAI</sequence>
<dbReference type="AlphaFoldDB" id="A0A9P7SZA1"/>
<protein>
    <submittedName>
        <fullName evidence="1">Uncharacterized protein</fullName>
    </submittedName>
</protein>
<dbReference type="Proteomes" id="UP000748025">
    <property type="component" value="Unassembled WGS sequence"/>
</dbReference>
<proteinExistence type="predicted"/>
<gene>
    <name evidence="1" type="ORF">E4U43_007216</name>
</gene>
<accession>A0A9P7SZA1</accession>
<feature type="non-terminal residue" evidence="1">
    <location>
        <position position="1"/>
    </location>
</feature>
<evidence type="ECO:0000313" key="2">
    <source>
        <dbReference type="Proteomes" id="UP000748025"/>
    </source>
</evidence>
<reference evidence="1" key="1">
    <citation type="journal article" date="2020" name="bioRxiv">
        <title>Whole genome comparisons of ergot fungi reveals the divergence and evolution of species within the genus Claviceps are the result of varying mechanisms driving genome evolution and host range expansion.</title>
        <authorList>
            <person name="Wyka S.A."/>
            <person name="Mondo S.J."/>
            <person name="Liu M."/>
            <person name="Dettman J."/>
            <person name="Nalam V."/>
            <person name="Broders K.D."/>
        </authorList>
    </citation>
    <scope>NUCLEOTIDE SEQUENCE</scope>
    <source>
        <strain evidence="1">CCC 602</strain>
    </source>
</reference>